<evidence type="ECO:0000313" key="1">
    <source>
        <dbReference type="EMBL" id="GAG89810.1"/>
    </source>
</evidence>
<dbReference type="AlphaFoldDB" id="X1B420"/>
<dbReference type="EMBL" id="BART01010648">
    <property type="protein sequence ID" value="GAG89810.1"/>
    <property type="molecule type" value="Genomic_DNA"/>
</dbReference>
<protein>
    <submittedName>
        <fullName evidence="1">Uncharacterized protein</fullName>
    </submittedName>
</protein>
<reference evidence="1" key="1">
    <citation type="journal article" date="2014" name="Front. Microbiol.">
        <title>High frequency of phylogenetically diverse reductive dehalogenase-homologous genes in deep subseafloor sedimentary metagenomes.</title>
        <authorList>
            <person name="Kawai M."/>
            <person name="Futagami T."/>
            <person name="Toyoda A."/>
            <person name="Takaki Y."/>
            <person name="Nishi S."/>
            <person name="Hori S."/>
            <person name="Arai W."/>
            <person name="Tsubouchi T."/>
            <person name="Morono Y."/>
            <person name="Uchiyama I."/>
            <person name="Ito T."/>
            <person name="Fujiyama A."/>
            <person name="Inagaki F."/>
            <person name="Takami H."/>
        </authorList>
    </citation>
    <scope>NUCLEOTIDE SEQUENCE</scope>
    <source>
        <strain evidence="1">Expedition CK06-06</strain>
    </source>
</reference>
<sequence length="92" mass="10596">MSKSICKKCGLKKETISKTSGLCYECGWEEQNLEELRDINSTSMDGGIITTWNDSPSFLSKKDNYMYFRIPPTARLFFDPNKLYQIIVKEVA</sequence>
<gene>
    <name evidence="1" type="ORF">S01H4_23057</name>
</gene>
<comment type="caution">
    <text evidence="1">The sequence shown here is derived from an EMBL/GenBank/DDBJ whole genome shotgun (WGS) entry which is preliminary data.</text>
</comment>
<organism evidence="1">
    <name type="scientific">marine sediment metagenome</name>
    <dbReference type="NCBI Taxonomy" id="412755"/>
    <lineage>
        <taxon>unclassified sequences</taxon>
        <taxon>metagenomes</taxon>
        <taxon>ecological metagenomes</taxon>
    </lineage>
</organism>
<proteinExistence type="predicted"/>
<name>X1B420_9ZZZZ</name>
<accession>X1B420</accession>